<proteinExistence type="predicted"/>
<keyword evidence="1" id="KW-0812">Transmembrane</keyword>
<keyword evidence="1" id="KW-1133">Transmembrane helix</keyword>
<dbReference type="EMBL" id="CP003332">
    <property type="protein sequence ID" value="AFJ61048.1"/>
    <property type="molecule type" value="Genomic_DNA"/>
</dbReference>
<evidence type="ECO:0000313" key="3">
    <source>
        <dbReference type="Proteomes" id="UP000002878"/>
    </source>
</evidence>
<reference evidence="2 3" key="1">
    <citation type="journal article" date="2012" name="J. Biotechnol.">
        <title>Genome sequence of the plant growth promoting strain Bacillus amyloliquefaciens subsp. plantarum B9601-Y2 and expression of mersacidin and other secondary metabolites.</title>
        <authorList>
            <person name="He P."/>
            <person name="Hao K."/>
            <person name="Blom J."/>
            <person name="Ruckert C."/>
            <person name="Vater J."/>
            <person name="Mao Z."/>
            <person name="Wu Y."/>
            <person name="Hou M."/>
            <person name="He P."/>
            <person name="He Y."/>
            <person name="Borriss R."/>
        </authorList>
    </citation>
    <scope>NUCLEOTIDE SEQUENCE [LARGE SCALE GENOMIC DNA]</scope>
    <source>
        <strain evidence="2">Y2</strain>
    </source>
</reference>
<dbReference type="AlphaFoldDB" id="I2C324"/>
<name>I2C324_BACAY</name>
<dbReference type="HOGENOM" id="CLU_3323998_0_0_9"/>
<sequence>MFFIVFANTATCITPVFLSFFCIKKDMKPQLHASYYYK</sequence>
<feature type="transmembrane region" description="Helical" evidence="1">
    <location>
        <begin position="6"/>
        <end position="23"/>
    </location>
</feature>
<dbReference type="Proteomes" id="UP000002878">
    <property type="component" value="Chromosome"/>
</dbReference>
<organism evidence="2 3">
    <name type="scientific">Bacillus amyloliquefaciens (strain Y2)</name>
    <name type="common">Bacillus amyloliquefaciens subsp. plantarum (strain B9601-Y2)</name>
    <dbReference type="NCBI Taxonomy" id="1155777"/>
    <lineage>
        <taxon>Bacteria</taxon>
        <taxon>Bacillati</taxon>
        <taxon>Bacillota</taxon>
        <taxon>Bacilli</taxon>
        <taxon>Bacillales</taxon>
        <taxon>Bacillaceae</taxon>
        <taxon>Bacillus</taxon>
        <taxon>Bacillus amyloliquefaciens group</taxon>
    </lineage>
</organism>
<evidence type="ECO:0000313" key="2">
    <source>
        <dbReference type="EMBL" id="AFJ61048.1"/>
    </source>
</evidence>
<gene>
    <name evidence="2" type="ORF">MUS_1010</name>
</gene>
<dbReference type="KEGG" id="bqy:MUS_1010"/>
<evidence type="ECO:0000256" key="1">
    <source>
        <dbReference type="SAM" id="Phobius"/>
    </source>
</evidence>
<accession>I2C324</accession>
<protein>
    <submittedName>
        <fullName evidence="2">Uncharacterized protein</fullName>
    </submittedName>
</protein>
<keyword evidence="1" id="KW-0472">Membrane</keyword>